<evidence type="ECO:0000259" key="1">
    <source>
        <dbReference type="Pfam" id="PF00078"/>
    </source>
</evidence>
<proteinExistence type="predicted"/>
<dbReference type="PANTHER" id="PTHR24559">
    <property type="entry name" value="TRANSPOSON TY3-I GAG-POL POLYPROTEIN"/>
    <property type="match status" value="1"/>
</dbReference>
<name>A0AAD8YYH0_9TELE</name>
<protein>
    <recommendedName>
        <fullName evidence="1">Reverse transcriptase domain-containing protein</fullName>
    </recommendedName>
</protein>
<dbReference type="EMBL" id="JAROKS010000022">
    <property type="protein sequence ID" value="KAK1789672.1"/>
    <property type="molecule type" value="Genomic_DNA"/>
</dbReference>
<dbReference type="AlphaFoldDB" id="A0AAD8YYH0"/>
<dbReference type="Gene3D" id="3.10.10.10">
    <property type="entry name" value="HIV Type 1 Reverse Transcriptase, subunit A, domain 1"/>
    <property type="match status" value="1"/>
</dbReference>
<gene>
    <name evidence="2" type="ORF">P4O66_015568</name>
</gene>
<dbReference type="InterPro" id="IPR053134">
    <property type="entry name" value="RNA-dir_DNA_polymerase"/>
</dbReference>
<dbReference type="PANTHER" id="PTHR24559:SF435">
    <property type="entry name" value="RIBONUCLEASE H"/>
    <property type="match status" value="1"/>
</dbReference>
<dbReference type="CDD" id="cd01647">
    <property type="entry name" value="RT_LTR"/>
    <property type="match status" value="1"/>
</dbReference>
<evidence type="ECO:0000313" key="3">
    <source>
        <dbReference type="Proteomes" id="UP001239994"/>
    </source>
</evidence>
<dbReference type="Pfam" id="PF00078">
    <property type="entry name" value="RVT_1"/>
    <property type="match status" value="1"/>
</dbReference>
<sequence length="175" mass="19802">MEGQESSAACGVRDGESTSKFHVPSFNWSRQKLGGDKSLNKWALRKRVLGECRLPPNQYEEVKAHIKKLLEQKVMCESCSPYASPVVVVQKKDRTIRMCVDYRHLNAKTRKDTYPLPWIDESLDALGRAQCFTTIDLASGYNQVAVAETKQRWLFVLHLAYTSGIVCHLASQIAQ</sequence>
<keyword evidence="3" id="KW-1185">Reference proteome</keyword>
<accession>A0AAD8YYH0</accession>
<dbReference type="InterPro" id="IPR000477">
    <property type="entry name" value="RT_dom"/>
</dbReference>
<evidence type="ECO:0000313" key="2">
    <source>
        <dbReference type="EMBL" id="KAK1789672.1"/>
    </source>
</evidence>
<dbReference type="SUPFAM" id="SSF56672">
    <property type="entry name" value="DNA/RNA polymerases"/>
    <property type="match status" value="1"/>
</dbReference>
<dbReference type="Proteomes" id="UP001239994">
    <property type="component" value="Unassembled WGS sequence"/>
</dbReference>
<feature type="domain" description="Reverse transcriptase" evidence="1">
    <location>
        <begin position="89"/>
        <end position="149"/>
    </location>
</feature>
<comment type="caution">
    <text evidence="2">The sequence shown here is derived from an EMBL/GenBank/DDBJ whole genome shotgun (WGS) entry which is preliminary data.</text>
</comment>
<organism evidence="2 3">
    <name type="scientific">Electrophorus voltai</name>
    <dbReference type="NCBI Taxonomy" id="2609070"/>
    <lineage>
        <taxon>Eukaryota</taxon>
        <taxon>Metazoa</taxon>
        <taxon>Chordata</taxon>
        <taxon>Craniata</taxon>
        <taxon>Vertebrata</taxon>
        <taxon>Euteleostomi</taxon>
        <taxon>Actinopterygii</taxon>
        <taxon>Neopterygii</taxon>
        <taxon>Teleostei</taxon>
        <taxon>Ostariophysi</taxon>
        <taxon>Gymnotiformes</taxon>
        <taxon>Gymnotoidei</taxon>
        <taxon>Gymnotidae</taxon>
        <taxon>Electrophorus</taxon>
    </lineage>
</organism>
<dbReference type="InterPro" id="IPR043502">
    <property type="entry name" value="DNA/RNA_pol_sf"/>
</dbReference>
<reference evidence="2" key="1">
    <citation type="submission" date="2023-03" db="EMBL/GenBank/DDBJ databases">
        <title>Electrophorus voltai genome.</title>
        <authorList>
            <person name="Bian C."/>
        </authorList>
    </citation>
    <scope>NUCLEOTIDE SEQUENCE</scope>
    <source>
        <strain evidence="2">CB-2022</strain>
        <tissue evidence="2">Muscle</tissue>
    </source>
</reference>